<evidence type="ECO:0000259" key="2">
    <source>
        <dbReference type="Pfam" id="PF07589"/>
    </source>
</evidence>
<dbReference type="KEGG" id="aon:DEH84_00880"/>
<keyword evidence="1" id="KW-0732">Signal</keyword>
<dbReference type="InterPro" id="IPR013424">
    <property type="entry name" value="Ice-binding_C"/>
</dbReference>
<protein>
    <recommendedName>
        <fullName evidence="2">Ice-binding protein C-terminal domain-containing protein</fullName>
    </recommendedName>
</protein>
<evidence type="ECO:0000313" key="3">
    <source>
        <dbReference type="EMBL" id="AWI52161.1"/>
    </source>
</evidence>
<dbReference type="Pfam" id="PF07589">
    <property type="entry name" value="PEP-CTERM"/>
    <property type="match status" value="1"/>
</dbReference>
<name>A0A2U8FM92_9BURK</name>
<dbReference type="NCBIfam" id="TIGR02595">
    <property type="entry name" value="PEP_CTERM"/>
    <property type="match status" value="1"/>
</dbReference>
<dbReference type="Proteomes" id="UP000244892">
    <property type="component" value="Chromosome"/>
</dbReference>
<dbReference type="AlphaFoldDB" id="A0A2U8FM92"/>
<gene>
    <name evidence="3" type="ORF">DEH84_00880</name>
</gene>
<feature type="chain" id="PRO_5016042688" description="Ice-binding protein C-terminal domain-containing protein" evidence="1">
    <location>
        <begin position="23"/>
        <end position="208"/>
    </location>
</feature>
<keyword evidence="4" id="KW-1185">Reference proteome</keyword>
<evidence type="ECO:0000313" key="4">
    <source>
        <dbReference type="Proteomes" id="UP000244892"/>
    </source>
</evidence>
<dbReference type="RefSeq" id="WP_109033891.1">
    <property type="nucleotide sequence ID" value="NZ_CP029210.1"/>
</dbReference>
<reference evidence="3 4" key="1">
    <citation type="submission" date="2018-05" db="EMBL/GenBank/DDBJ databases">
        <title>complete genome sequence of Aquabacterium olei NBRC 110486.</title>
        <authorList>
            <person name="Tang B."/>
            <person name="Chang J."/>
            <person name="Zhang L."/>
            <person name="Yang H."/>
        </authorList>
    </citation>
    <scope>NUCLEOTIDE SEQUENCE [LARGE SCALE GENOMIC DNA]</scope>
    <source>
        <strain evidence="3 4">NBRC 110486</strain>
    </source>
</reference>
<dbReference type="EMBL" id="CP029210">
    <property type="protein sequence ID" value="AWI52161.1"/>
    <property type="molecule type" value="Genomic_DNA"/>
</dbReference>
<feature type="domain" description="Ice-binding protein C-terminal" evidence="2">
    <location>
        <begin position="179"/>
        <end position="203"/>
    </location>
</feature>
<accession>A0A2U8FM92</accession>
<organism evidence="3 4">
    <name type="scientific">Aquabacterium olei</name>
    <dbReference type="NCBI Taxonomy" id="1296669"/>
    <lineage>
        <taxon>Bacteria</taxon>
        <taxon>Pseudomonadati</taxon>
        <taxon>Pseudomonadota</taxon>
        <taxon>Betaproteobacteria</taxon>
        <taxon>Burkholderiales</taxon>
        <taxon>Aquabacterium</taxon>
    </lineage>
</organism>
<proteinExistence type="predicted"/>
<sequence length="208" mass="21266">MQSTRWLAGLALVALTPLAAQATTATFDFYGNGPLLEQASTLPVFTNGALSLEVGAKAKGTSAQVVLSNTGLGVEGGAFANSIESNTGDALTLTFNQTVNLSAIQLSYWDKDGWLTTGDRATLSWGGNTLTLGTGSLQGTSGWESTSFSLSGVVGKTFTLTATGTGTQFRLAGLSATPAVPEPGTWATMGLGLLGVAALAQRRRRSAD</sequence>
<evidence type="ECO:0000256" key="1">
    <source>
        <dbReference type="SAM" id="SignalP"/>
    </source>
</evidence>
<feature type="signal peptide" evidence="1">
    <location>
        <begin position="1"/>
        <end position="22"/>
    </location>
</feature>